<name>A0A0A6FAJ7_9PSED</name>
<protein>
    <submittedName>
        <fullName evidence="1">Uncharacterized protein</fullName>
    </submittedName>
</protein>
<dbReference type="EMBL" id="JSFK01000063">
    <property type="protein sequence ID" value="KHA69821.1"/>
    <property type="molecule type" value="Genomic_DNA"/>
</dbReference>
<dbReference type="Pfam" id="PF13289">
    <property type="entry name" value="SIR2_2"/>
    <property type="match status" value="1"/>
</dbReference>
<accession>A0A0A6FAJ7</accession>
<gene>
    <name evidence="1" type="ORF">NZ35_28905</name>
</gene>
<dbReference type="Proteomes" id="UP000030564">
    <property type="component" value="Unassembled WGS sequence"/>
</dbReference>
<dbReference type="OrthoDB" id="9812283at2"/>
<sequence length="386" mass="43456">MVTHDPLRFVTGLGAKLATRSRHVCTFFGAGTSKACGLPDIAQLQERVLAELNNDQKDQLTRLLTNRNLEQGLSRLRRISALLDNDQTLDNFTAQTALDLDLAICRIIINELDISSANLIPSRYFAAWLARANYHMPVEIFTVNYDLLLETSLEEMQVPYFDGFIGNLRARFQTDLVEVRPGSEVEGIPAFFSRLWKLHGSVNWAWENDRQIVRVGQPVSNEMAAAIYPSDTKYEESRRVPFLVLQDRMRRAFHQPETLVLVAGYSFGDAHLNELIFDAAMRRERTEIVVFCYSVIPDILAARALLTPNLQVLGNQEAIIGAVRANWQEIEEECPGIYEGGSFLLGDFSKLAEYLAKSTNRDFDSDIRLESILQAAAEIQNIGAGK</sequence>
<dbReference type="AlphaFoldDB" id="A0A0A6FAJ7"/>
<reference evidence="1 2" key="1">
    <citation type="submission" date="2014-10" db="EMBL/GenBank/DDBJ databases">
        <title>Draft genome sequence of Pseudomonas chlororaphis EA105.</title>
        <authorList>
            <person name="McCully L.M."/>
            <person name="Bitzer A.S."/>
            <person name="Spence C."/>
            <person name="Bais H."/>
            <person name="Silby M.W."/>
        </authorList>
    </citation>
    <scope>NUCLEOTIDE SEQUENCE [LARGE SCALE GENOMIC DNA]</scope>
    <source>
        <strain evidence="1 2">EA105</strain>
    </source>
</reference>
<comment type="caution">
    <text evidence="1">The sequence shown here is derived from an EMBL/GenBank/DDBJ whole genome shotgun (WGS) entry which is preliminary data.</text>
</comment>
<dbReference type="PATRIC" id="fig|587753.9.peg.5617"/>
<dbReference type="InterPro" id="IPR029035">
    <property type="entry name" value="DHS-like_NAD/FAD-binding_dom"/>
</dbReference>
<organism evidence="1 2">
    <name type="scientific">Pseudomonas chlororaphis</name>
    <dbReference type="NCBI Taxonomy" id="587753"/>
    <lineage>
        <taxon>Bacteria</taxon>
        <taxon>Pseudomonadati</taxon>
        <taxon>Pseudomonadota</taxon>
        <taxon>Gammaproteobacteria</taxon>
        <taxon>Pseudomonadales</taxon>
        <taxon>Pseudomonadaceae</taxon>
        <taxon>Pseudomonas</taxon>
    </lineage>
</organism>
<evidence type="ECO:0000313" key="2">
    <source>
        <dbReference type="Proteomes" id="UP000030564"/>
    </source>
</evidence>
<dbReference type="SUPFAM" id="SSF52467">
    <property type="entry name" value="DHS-like NAD/FAD-binding domain"/>
    <property type="match status" value="1"/>
</dbReference>
<proteinExistence type="predicted"/>
<evidence type="ECO:0000313" key="1">
    <source>
        <dbReference type="EMBL" id="KHA69821.1"/>
    </source>
</evidence>